<keyword evidence="4 10" id="KW-0812">Transmembrane</keyword>
<comment type="subcellular location">
    <subcellularLocation>
        <location evidence="2">Endomembrane system</location>
    </subcellularLocation>
    <subcellularLocation>
        <location evidence="1">Membrane</location>
        <topology evidence="1">Multi-pass membrane protein</topology>
    </subcellularLocation>
</comment>
<protein>
    <recommendedName>
        <fullName evidence="13">Auxin efflux carrier</fullName>
    </recommendedName>
</protein>
<evidence type="ECO:0000256" key="2">
    <source>
        <dbReference type="ARBA" id="ARBA00004308"/>
    </source>
</evidence>
<proteinExistence type="inferred from homology"/>
<evidence type="ECO:0000256" key="6">
    <source>
        <dbReference type="ARBA" id="ARBA00023136"/>
    </source>
</evidence>
<name>A0ABD3NIH9_9STRA</name>
<dbReference type="EMBL" id="JALLPJ020001142">
    <property type="protein sequence ID" value="KAL3775684.1"/>
    <property type="molecule type" value="Genomic_DNA"/>
</dbReference>
<keyword evidence="12" id="KW-1185">Reference proteome</keyword>
<evidence type="ECO:0008006" key="13">
    <source>
        <dbReference type="Google" id="ProtNLM"/>
    </source>
</evidence>
<feature type="transmembrane region" description="Helical" evidence="10">
    <location>
        <begin position="439"/>
        <end position="458"/>
    </location>
</feature>
<evidence type="ECO:0000256" key="10">
    <source>
        <dbReference type="SAM" id="Phobius"/>
    </source>
</evidence>
<evidence type="ECO:0000256" key="3">
    <source>
        <dbReference type="ARBA" id="ARBA00022448"/>
    </source>
</evidence>
<dbReference type="PANTHER" id="PTHR31651:SF33">
    <property type="entry name" value="PROTEIN PIN-LIKES 1"/>
    <property type="match status" value="1"/>
</dbReference>
<evidence type="ECO:0000256" key="8">
    <source>
        <dbReference type="ARBA" id="ARBA00025752"/>
    </source>
</evidence>
<dbReference type="Proteomes" id="UP001530400">
    <property type="component" value="Unassembled WGS sequence"/>
</dbReference>
<dbReference type="PANTHER" id="PTHR31651">
    <property type="match status" value="1"/>
</dbReference>
<comment type="caution">
    <text evidence="11">The sequence shown here is derived from an EMBL/GenBank/DDBJ whole genome shotgun (WGS) entry which is preliminary data.</text>
</comment>
<gene>
    <name evidence="11" type="ORF">ACHAWO_004498</name>
</gene>
<comment type="similarity">
    <text evidence="8">Belongs to the auxin efflux carrier (TC 2.A.69.2) family.</text>
</comment>
<evidence type="ECO:0000256" key="1">
    <source>
        <dbReference type="ARBA" id="ARBA00004141"/>
    </source>
</evidence>
<feature type="transmembrane region" description="Helical" evidence="10">
    <location>
        <begin position="93"/>
        <end position="114"/>
    </location>
</feature>
<evidence type="ECO:0000256" key="7">
    <source>
        <dbReference type="ARBA" id="ARBA00025100"/>
    </source>
</evidence>
<evidence type="ECO:0000256" key="5">
    <source>
        <dbReference type="ARBA" id="ARBA00022989"/>
    </source>
</evidence>
<sequence>MGSLGPTFLAAIRAVGTAATMAFAGFYIHRRKFVTPSGKKMLALLSQQVTIPAFLFAKIMYCPRNKIHLDPNIILADDSVICPSVASRLADVWVILLWPFYVVSCGLLTGYVAARLSNTPKSQISSCLVSCAFGNSTGLVITLLTVIHDQFKATTELGSVDATAFLSVYLLLYPVLQWGVGGWLMAPPEDGKEKHGIDNVDKKLSATVRLGNLSNGLTTATNGQPDTNGHRRATSLHLPHILNNEHFQSASAAKEAGEEEFGGVAPIRIIYDKNDEEHLRFLSSGRVDSTGSGLATMIKELSFVDLYLEGHTSRKMSSASSLDEREASSSRGVAVSPRGSPPTTVHENTPLIDSNEYICNGFEDPSLASKEEMKTIQEADLTPLTETLYRVASKVFQPPVIGALTGLFIANFPNLRGMLVNIWTGSSDPAPLQWMFDGIYAVGQAAVPINMVILGINLSSTFQKKTHDETNMLPSKTMISLTIAKMVVMPIIGITSTWFLQRYFLDLPDEIDGTCYLVMMIVFITPTANNVMVMVELSGSSSKEGMARLIGYQYLVSPLVLSLVLSKVVSLASCHFDKGPIYWLGTSKERGKAGSECKPSCALPDTPARVRKLDEAAQAWSSKAIVLT</sequence>
<dbReference type="Pfam" id="PF03547">
    <property type="entry name" value="Mem_trans"/>
    <property type="match status" value="1"/>
</dbReference>
<dbReference type="AlphaFoldDB" id="A0ABD3NIH9"/>
<evidence type="ECO:0000256" key="9">
    <source>
        <dbReference type="SAM" id="MobiDB-lite"/>
    </source>
</evidence>
<organism evidence="11 12">
    <name type="scientific">Cyclotella atomus</name>
    <dbReference type="NCBI Taxonomy" id="382360"/>
    <lineage>
        <taxon>Eukaryota</taxon>
        <taxon>Sar</taxon>
        <taxon>Stramenopiles</taxon>
        <taxon>Ochrophyta</taxon>
        <taxon>Bacillariophyta</taxon>
        <taxon>Coscinodiscophyceae</taxon>
        <taxon>Thalassiosirophycidae</taxon>
        <taxon>Stephanodiscales</taxon>
        <taxon>Stephanodiscaceae</taxon>
        <taxon>Cyclotella</taxon>
    </lineage>
</organism>
<dbReference type="GO" id="GO:0016020">
    <property type="term" value="C:membrane"/>
    <property type="evidence" value="ECO:0007669"/>
    <property type="project" value="UniProtKB-SubCell"/>
</dbReference>
<evidence type="ECO:0000313" key="12">
    <source>
        <dbReference type="Proteomes" id="UP001530400"/>
    </source>
</evidence>
<keyword evidence="5 10" id="KW-1133">Transmembrane helix</keyword>
<evidence type="ECO:0000313" key="11">
    <source>
        <dbReference type="EMBL" id="KAL3775684.1"/>
    </source>
</evidence>
<feature type="transmembrane region" description="Helical" evidence="10">
    <location>
        <begin position="167"/>
        <end position="186"/>
    </location>
</feature>
<feature type="transmembrane region" description="Helical" evidence="10">
    <location>
        <begin position="549"/>
        <end position="569"/>
    </location>
</feature>
<dbReference type="InterPro" id="IPR045033">
    <property type="entry name" value="PILS1/3/4/5/7"/>
</dbReference>
<evidence type="ECO:0000256" key="4">
    <source>
        <dbReference type="ARBA" id="ARBA00022692"/>
    </source>
</evidence>
<comment type="function">
    <text evidence="7">Involved in cellular auxin homeostasis by regulating auxin metabolism. Regulates intracellular auxin accumulation at the endoplasmic reticulum and thus auxin availability for nuclear auxin signaling.</text>
</comment>
<dbReference type="GO" id="GO:0012505">
    <property type="term" value="C:endomembrane system"/>
    <property type="evidence" value="ECO:0007669"/>
    <property type="project" value="UniProtKB-SubCell"/>
</dbReference>
<keyword evidence="6 10" id="KW-0472">Membrane</keyword>
<feature type="region of interest" description="Disordered" evidence="9">
    <location>
        <begin position="315"/>
        <end position="350"/>
    </location>
</feature>
<feature type="transmembrane region" description="Helical" evidence="10">
    <location>
        <begin position="41"/>
        <end position="61"/>
    </location>
</feature>
<feature type="transmembrane region" description="Helical" evidence="10">
    <location>
        <begin position="516"/>
        <end position="537"/>
    </location>
</feature>
<keyword evidence="3" id="KW-0813">Transport</keyword>
<dbReference type="InterPro" id="IPR004776">
    <property type="entry name" value="Mem_transp_PIN-like"/>
</dbReference>
<feature type="transmembrane region" description="Helical" evidence="10">
    <location>
        <begin position="126"/>
        <end position="147"/>
    </location>
</feature>
<accession>A0ABD3NIH9</accession>
<reference evidence="11 12" key="1">
    <citation type="submission" date="2024-10" db="EMBL/GenBank/DDBJ databases">
        <title>Updated reference genomes for cyclostephanoid diatoms.</title>
        <authorList>
            <person name="Roberts W.R."/>
            <person name="Alverson A.J."/>
        </authorList>
    </citation>
    <scope>NUCLEOTIDE SEQUENCE [LARGE SCALE GENOMIC DNA]</scope>
    <source>
        <strain evidence="11 12">AJA010-31</strain>
    </source>
</reference>
<feature type="transmembrane region" description="Helical" evidence="10">
    <location>
        <begin position="479"/>
        <end position="504"/>
    </location>
</feature>
<feature type="transmembrane region" description="Helical" evidence="10">
    <location>
        <begin position="6"/>
        <end position="29"/>
    </location>
</feature>